<evidence type="ECO:0000313" key="6">
    <source>
        <dbReference type="Proteomes" id="UP001235939"/>
    </source>
</evidence>
<name>A0ABY6L918_9ARAC</name>
<keyword evidence="3" id="KW-0067">ATP-binding</keyword>
<evidence type="ECO:0000256" key="3">
    <source>
        <dbReference type="ARBA" id="ARBA00022840"/>
    </source>
</evidence>
<dbReference type="InterPro" id="IPR050611">
    <property type="entry name" value="ABCF"/>
</dbReference>
<evidence type="ECO:0000259" key="4">
    <source>
        <dbReference type="PROSITE" id="PS50893"/>
    </source>
</evidence>
<sequence>MASWAVTDLNPEFPAKRTVNQYLCNADEKVKALQLETERLESVDLDDMKAIERLNEIYEEPDALRANAAEARARKILKGLGFSKDIQDMEATSLFGGWRKRLSLARPLFILPDLLLLDAVIWLQENKALTIYKGTYVDFSSNVYEQRRKNYLKRKGKNLQKGSRTLLNRRLQDVSFAYRDKKLLSRINFEVTIDTRVVLLGPNGVGKTTFLKLLSGELQPSRGLWTQEVEVKIGVLAQYSNLPADLTPMVYLLALHREPKVKLVLTKVDLENSVWTKDIKLLSGGQMTKVALAEIILTKPDVLILDELTNSLDFESINELTEALSKLPGAAVLVSHDQRCVEGVGYEVWHVTDGKVRRIEGGFQAYVAGVVARAKILTSSVPHPVSFLHTFKNNN</sequence>
<accession>A0ABY6L918</accession>
<proteinExistence type="predicted"/>
<dbReference type="SMART" id="SM00382">
    <property type="entry name" value="AAA"/>
    <property type="match status" value="1"/>
</dbReference>
<protein>
    <submittedName>
        <fullName evidence="5">ABCF1</fullName>
    </submittedName>
</protein>
<evidence type="ECO:0000256" key="1">
    <source>
        <dbReference type="ARBA" id="ARBA00022737"/>
    </source>
</evidence>
<dbReference type="Pfam" id="PF00005">
    <property type="entry name" value="ABC_tran"/>
    <property type="match status" value="1"/>
</dbReference>
<reference evidence="5 6" key="1">
    <citation type="submission" date="2022-01" db="EMBL/GenBank/DDBJ databases">
        <title>A chromosomal length assembly of Cordylochernes scorpioides.</title>
        <authorList>
            <person name="Zeh D."/>
            <person name="Zeh J."/>
        </authorList>
    </citation>
    <scope>NUCLEOTIDE SEQUENCE [LARGE SCALE GENOMIC DNA]</scope>
    <source>
        <strain evidence="5">IN4F17</strain>
        <tissue evidence="5">Whole Body</tissue>
    </source>
</reference>
<dbReference type="Proteomes" id="UP001235939">
    <property type="component" value="Chromosome 14"/>
</dbReference>
<gene>
    <name evidence="5" type="ORF">LAZ67_14001885</name>
</gene>
<evidence type="ECO:0000256" key="2">
    <source>
        <dbReference type="ARBA" id="ARBA00022741"/>
    </source>
</evidence>
<keyword evidence="2" id="KW-0547">Nucleotide-binding</keyword>
<dbReference type="PROSITE" id="PS00211">
    <property type="entry name" value="ABC_TRANSPORTER_1"/>
    <property type="match status" value="1"/>
</dbReference>
<feature type="domain" description="ABC transporter" evidence="4">
    <location>
        <begin position="169"/>
        <end position="378"/>
    </location>
</feature>
<dbReference type="EMBL" id="CP092876">
    <property type="protein sequence ID" value="UYV76727.1"/>
    <property type="molecule type" value="Genomic_DNA"/>
</dbReference>
<dbReference type="InterPro" id="IPR003439">
    <property type="entry name" value="ABC_transporter-like_ATP-bd"/>
</dbReference>
<dbReference type="SUPFAM" id="SSF52540">
    <property type="entry name" value="P-loop containing nucleoside triphosphate hydrolases"/>
    <property type="match status" value="2"/>
</dbReference>
<dbReference type="CDD" id="cd03221">
    <property type="entry name" value="ABCF_EF-3"/>
    <property type="match status" value="1"/>
</dbReference>
<dbReference type="PANTHER" id="PTHR19211">
    <property type="entry name" value="ATP-BINDING TRANSPORT PROTEIN-RELATED"/>
    <property type="match status" value="1"/>
</dbReference>
<organism evidence="5 6">
    <name type="scientific">Cordylochernes scorpioides</name>
    <dbReference type="NCBI Taxonomy" id="51811"/>
    <lineage>
        <taxon>Eukaryota</taxon>
        <taxon>Metazoa</taxon>
        <taxon>Ecdysozoa</taxon>
        <taxon>Arthropoda</taxon>
        <taxon>Chelicerata</taxon>
        <taxon>Arachnida</taxon>
        <taxon>Pseudoscorpiones</taxon>
        <taxon>Cheliferoidea</taxon>
        <taxon>Chernetidae</taxon>
        <taxon>Cordylochernes</taxon>
    </lineage>
</organism>
<dbReference type="InterPro" id="IPR003593">
    <property type="entry name" value="AAA+_ATPase"/>
</dbReference>
<dbReference type="Gene3D" id="3.40.50.300">
    <property type="entry name" value="P-loop containing nucleotide triphosphate hydrolases"/>
    <property type="match status" value="2"/>
</dbReference>
<evidence type="ECO:0000313" key="5">
    <source>
        <dbReference type="EMBL" id="UYV76727.1"/>
    </source>
</evidence>
<keyword evidence="1" id="KW-0677">Repeat</keyword>
<dbReference type="InterPro" id="IPR027417">
    <property type="entry name" value="P-loop_NTPase"/>
</dbReference>
<dbReference type="InterPro" id="IPR017871">
    <property type="entry name" value="ABC_transporter-like_CS"/>
</dbReference>
<dbReference type="PANTHER" id="PTHR19211:SF14">
    <property type="entry name" value="ATP-BINDING CASSETTE SUB-FAMILY F MEMBER 1"/>
    <property type="match status" value="1"/>
</dbReference>
<dbReference type="PROSITE" id="PS50893">
    <property type="entry name" value="ABC_TRANSPORTER_2"/>
    <property type="match status" value="1"/>
</dbReference>
<keyword evidence="6" id="KW-1185">Reference proteome</keyword>